<reference evidence="3 4" key="1">
    <citation type="submission" date="2021-06" db="EMBL/GenBank/DDBJ databases">
        <title>Caerostris extrusa draft genome.</title>
        <authorList>
            <person name="Kono N."/>
            <person name="Arakawa K."/>
        </authorList>
    </citation>
    <scope>NUCLEOTIDE SEQUENCE [LARGE SCALE GENOMIC DNA]</scope>
</reference>
<sequence length="777" mass="88151">MIGLYIRELGCGWFGRVVEGEASLIHNTEEKTPVLVKILREEASPSEHLHFLHEVRPYRDVVHPNIVRLLGRCLESDPFLLIMEHSINVNTRLLLFGWDCLTYPMVLPETLLCTEATIETKEITKEANVWAFGIILWEIFELGKLPYEELTNEEVLQKVLIERTVQLLTPTKEFPVKRRVSVHLRPSMDKIENFLTRLYNDCHNLKTLETSFEERWNSLQPKSIETKLLGTELLPLKFENDFSERSDSHNYSSDGERFSSFEMSYDMYSKSIGSHLRKSTADAASVLSDSDLPQLEDDHGNHLKDNIMPEHVSDAVRDFDMVLANQLSNPSRQSHKFQLNGKKNSTNPFVAESCNQEMPKDAHSNIPIASHYYTEVSSNLNLQKLLPGQNANELKRLNNNNNEFQLISDEINRHNDGPEMMSTENSPDSINANKVVDFSVVKNELAVNNLEKNTMLTESKPVHSEDEINLNNQKLSDNLSAVPDIIVHESPSIIESSHDENENMVQEITSAGSVYFEPSRPFRFVFKDESVPEIDDENHVKISEETNSSQNTPNGTDSSLEKFPDMKYKPRSQHLTSTPLKNEKDNNLSYSSSFADEDLGNVFYGNSPSDNLLNNECTTGSAEEFFSANCEILKDTPASNEKSLENIRMKKFNESLCNETTIRSDVSTKIIPSNVLVEKSIASVDFTSAQSTFNTEHVNNTLPISKHDSNSQIIINNHVPSFVSEMNESNSSECLDKDIKLEEIKNSQKPDKYSVQHLESTNQEDIGCFDFGEPVTP</sequence>
<dbReference type="EMBL" id="BPLR01016334">
    <property type="protein sequence ID" value="GIY83082.1"/>
    <property type="molecule type" value="Genomic_DNA"/>
</dbReference>
<dbReference type="InterPro" id="IPR011009">
    <property type="entry name" value="Kinase-like_dom_sf"/>
</dbReference>
<dbReference type="Pfam" id="PF07714">
    <property type="entry name" value="PK_Tyr_Ser-Thr"/>
    <property type="match status" value="2"/>
</dbReference>
<dbReference type="GO" id="GO:0005524">
    <property type="term" value="F:ATP binding"/>
    <property type="evidence" value="ECO:0007669"/>
    <property type="project" value="InterPro"/>
</dbReference>
<dbReference type="PROSITE" id="PS50011">
    <property type="entry name" value="PROTEIN_KINASE_DOM"/>
    <property type="match status" value="1"/>
</dbReference>
<accession>A0AAV4WK93</accession>
<feature type="region of interest" description="Disordered" evidence="1">
    <location>
        <begin position="536"/>
        <end position="565"/>
    </location>
</feature>
<protein>
    <recommendedName>
        <fullName evidence="2">Protein kinase domain-containing protein</fullName>
    </recommendedName>
</protein>
<dbReference type="Gene3D" id="3.30.200.20">
    <property type="entry name" value="Phosphorylase Kinase, domain 1"/>
    <property type="match status" value="1"/>
</dbReference>
<proteinExistence type="predicted"/>
<dbReference type="InterPro" id="IPR000719">
    <property type="entry name" value="Prot_kinase_dom"/>
</dbReference>
<feature type="compositionally biased region" description="Polar residues" evidence="1">
    <location>
        <begin position="545"/>
        <end position="558"/>
    </location>
</feature>
<feature type="domain" description="Protein kinase" evidence="2">
    <location>
        <begin position="1"/>
        <end position="195"/>
    </location>
</feature>
<gene>
    <name evidence="3" type="ORF">CEXT_548391</name>
</gene>
<dbReference type="InterPro" id="IPR001245">
    <property type="entry name" value="Ser-Thr/Tyr_kinase_cat_dom"/>
</dbReference>
<evidence type="ECO:0000256" key="1">
    <source>
        <dbReference type="SAM" id="MobiDB-lite"/>
    </source>
</evidence>
<evidence type="ECO:0000313" key="4">
    <source>
        <dbReference type="Proteomes" id="UP001054945"/>
    </source>
</evidence>
<name>A0AAV4WK93_CAEEX</name>
<evidence type="ECO:0000313" key="3">
    <source>
        <dbReference type="EMBL" id="GIY83082.1"/>
    </source>
</evidence>
<dbReference type="SUPFAM" id="SSF56112">
    <property type="entry name" value="Protein kinase-like (PK-like)"/>
    <property type="match status" value="1"/>
</dbReference>
<comment type="caution">
    <text evidence="3">The sequence shown here is derived from an EMBL/GenBank/DDBJ whole genome shotgun (WGS) entry which is preliminary data.</text>
</comment>
<dbReference type="Proteomes" id="UP001054945">
    <property type="component" value="Unassembled WGS sequence"/>
</dbReference>
<dbReference type="PANTHER" id="PTHR24417:SF7">
    <property type="entry name" value="CHROMATIN MODIFICATION-RELATED PROTEIN EAF1"/>
    <property type="match status" value="1"/>
</dbReference>
<dbReference type="PANTHER" id="PTHR24417">
    <property type="entry name" value="SERINE/THREONINE-PROTEIN KINASE LMTK1"/>
    <property type="match status" value="1"/>
</dbReference>
<keyword evidence="4" id="KW-1185">Reference proteome</keyword>
<dbReference type="Gene3D" id="1.10.510.10">
    <property type="entry name" value="Transferase(Phosphotransferase) domain 1"/>
    <property type="match status" value="1"/>
</dbReference>
<evidence type="ECO:0000259" key="2">
    <source>
        <dbReference type="PROSITE" id="PS50011"/>
    </source>
</evidence>
<dbReference type="AlphaFoldDB" id="A0AAV4WK93"/>
<organism evidence="3 4">
    <name type="scientific">Caerostris extrusa</name>
    <name type="common">Bark spider</name>
    <name type="synonym">Caerostris bankana</name>
    <dbReference type="NCBI Taxonomy" id="172846"/>
    <lineage>
        <taxon>Eukaryota</taxon>
        <taxon>Metazoa</taxon>
        <taxon>Ecdysozoa</taxon>
        <taxon>Arthropoda</taxon>
        <taxon>Chelicerata</taxon>
        <taxon>Arachnida</taxon>
        <taxon>Araneae</taxon>
        <taxon>Araneomorphae</taxon>
        <taxon>Entelegynae</taxon>
        <taxon>Araneoidea</taxon>
        <taxon>Araneidae</taxon>
        <taxon>Caerostris</taxon>
    </lineage>
</organism>
<dbReference type="GO" id="GO:0004672">
    <property type="term" value="F:protein kinase activity"/>
    <property type="evidence" value="ECO:0007669"/>
    <property type="project" value="InterPro"/>
</dbReference>